<evidence type="ECO:0000313" key="1">
    <source>
        <dbReference type="EMBL" id="ROT39288.1"/>
    </source>
</evidence>
<keyword evidence="2" id="KW-1185">Reference proteome</keyword>
<dbReference type="Proteomes" id="UP000272025">
    <property type="component" value="Unassembled WGS sequence"/>
</dbReference>
<dbReference type="RefSeq" id="XP_028467094.1">
    <property type="nucleotide sequence ID" value="XM_028611789.1"/>
</dbReference>
<protein>
    <submittedName>
        <fullName evidence="1">Uncharacterized protein</fullName>
    </submittedName>
</protein>
<accession>A0A3N2PXU4</accession>
<evidence type="ECO:0000313" key="2">
    <source>
        <dbReference type="Proteomes" id="UP000272025"/>
    </source>
</evidence>
<dbReference type="AlphaFoldDB" id="A0A3N2PXU4"/>
<name>A0A3N2PXU4_SODAK</name>
<dbReference type="EMBL" id="ML119054">
    <property type="protein sequence ID" value="ROT39288.1"/>
    <property type="molecule type" value="Genomic_DNA"/>
</dbReference>
<sequence length="170" mass="19121">MLPLDRPETARSSFDRMANVVLDPSRPYLDLLPEASQDARQESLNWNMMPGGPEDEVYVCGTRSEAQKKLAFQFLRDHKKDLPHDHRIIIGGPFRVQFGRVNVKNGWMVALPLKGGGTVEKGPVTRESPGGRSNPISWESYKPITIPEGDSLMLSTKGEILFVMVQFLER</sequence>
<reference evidence="1 2" key="1">
    <citation type="journal article" date="2018" name="Mol. Ecol.">
        <title>The obligate alkalophilic soda-lake fungus Sodiomyces alkalinus has shifted to a protein diet.</title>
        <authorList>
            <person name="Grum-Grzhimaylo A.A."/>
            <person name="Falkoski D.L."/>
            <person name="van den Heuvel J."/>
            <person name="Valero-Jimenez C.A."/>
            <person name="Min B."/>
            <person name="Choi I.G."/>
            <person name="Lipzen A."/>
            <person name="Daum C.G."/>
            <person name="Aanen D.K."/>
            <person name="Tsang A."/>
            <person name="Henrissat B."/>
            <person name="Bilanenko E.N."/>
            <person name="de Vries R.P."/>
            <person name="van Kan J.A.L."/>
            <person name="Grigoriev I.V."/>
            <person name="Debets A.J.M."/>
        </authorList>
    </citation>
    <scope>NUCLEOTIDE SEQUENCE [LARGE SCALE GENOMIC DNA]</scope>
    <source>
        <strain evidence="1 2">F11</strain>
    </source>
</reference>
<organism evidence="1 2">
    <name type="scientific">Sodiomyces alkalinus (strain CBS 110278 / VKM F-3762 / F11)</name>
    <name type="common">Alkaliphilic filamentous fungus</name>
    <dbReference type="NCBI Taxonomy" id="1314773"/>
    <lineage>
        <taxon>Eukaryota</taxon>
        <taxon>Fungi</taxon>
        <taxon>Dikarya</taxon>
        <taxon>Ascomycota</taxon>
        <taxon>Pezizomycotina</taxon>
        <taxon>Sordariomycetes</taxon>
        <taxon>Hypocreomycetidae</taxon>
        <taxon>Glomerellales</taxon>
        <taxon>Plectosphaerellaceae</taxon>
        <taxon>Sodiomyces</taxon>
    </lineage>
</organism>
<gene>
    <name evidence="1" type="ORF">SODALDRAFT_332724</name>
</gene>
<proteinExistence type="predicted"/>
<dbReference type="GeneID" id="39580267"/>